<evidence type="ECO:0000259" key="4">
    <source>
        <dbReference type="PROSITE" id="PS50404"/>
    </source>
</evidence>
<dbReference type="CDD" id="cd03056">
    <property type="entry name" value="GST_N_4"/>
    <property type="match status" value="1"/>
</dbReference>
<dbReference type="EMBL" id="JAHHGM010000010">
    <property type="protein sequence ID" value="MBT2989747.1"/>
    <property type="molecule type" value="Genomic_DNA"/>
</dbReference>
<dbReference type="GO" id="GO:0016740">
    <property type="term" value="F:transferase activity"/>
    <property type="evidence" value="ECO:0007669"/>
    <property type="project" value="UniProtKB-KW"/>
</dbReference>
<dbReference type="InterPro" id="IPR004045">
    <property type="entry name" value="Glutathione_S-Trfase_N"/>
</dbReference>
<dbReference type="InterPro" id="IPR004046">
    <property type="entry name" value="GST_C"/>
</dbReference>
<proteinExistence type="inferred from homology"/>
<feature type="domain" description="GST C-terminal" evidence="5">
    <location>
        <begin position="88"/>
        <end position="200"/>
    </location>
</feature>
<dbReference type="FunFam" id="3.40.30.10:FF:000039">
    <property type="entry name" value="Glutathione S-transferase domain"/>
    <property type="match status" value="1"/>
</dbReference>
<dbReference type="InterPro" id="IPR010987">
    <property type="entry name" value="Glutathione-S-Trfase_C-like"/>
</dbReference>
<dbReference type="Pfam" id="PF02798">
    <property type="entry name" value="GST_N"/>
    <property type="match status" value="1"/>
</dbReference>
<dbReference type="PROSITE" id="PS50404">
    <property type="entry name" value="GST_NTER"/>
    <property type="match status" value="1"/>
</dbReference>
<dbReference type="PROSITE" id="PS50405">
    <property type="entry name" value="GST_CTER"/>
    <property type="match status" value="1"/>
</dbReference>
<comment type="similarity">
    <text evidence="1 3">Belongs to the GST superfamily.</text>
</comment>
<gene>
    <name evidence="6" type="ORF">KME65_12360</name>
</gene>
<dbReference type="PANTHER" id="PTHR44051">
    <property type="entry name" value="GLUTATHIONE S-TRANSFERASE-RELATED"/>
    <property type="match status" value="1"/>
</dbReference>
<accession>A0A944QU46</accession>
<evidence type="ECO:0000259" key="5">
    <source>
        <dbReference type="PROSITE" id="PS50405"/>
    </source>
</evidence>
<dbReference type="Gene3D" id="1.20.1050.10">
    <property type="match status" value="1"/>
</dbReference>
<keyword evidence="2" id="KW-0808">Transferase</keyword>
<evidence type="ECO:0000313" key="7">
    <source>
        <dbReference type="Proteomes" id="UP000770889"/>
    </source>
</evidence>
<name>A0A944QU46_9GAMM</name>
<evidence type="ECO:0000256" key="1">
    <source>
        <dbReference type="ARBA" id="ARBA00007409"/>
    </source>
</evidence>
<dbReference type="PANTHER" id="PTHR44051:SF2">
    <property type="entry name" value="HYPOTHETICAL GLUTATHIONE S-TRANSFERASE LIKE PROTEIN"/>
    <property type="match status" value="1"/>
</dbReference>
<dbReference type="SUPFAM" id="SSF47616">
    <property type="entry name" value="GST C-terminal domain-like"/>
    <property type="match status" value="1"/>
</dbReference>
<dbReference type="Gene3D" id="3.40.30.10">
    <property type="entry name" value="Glutaredoxin"/>
    <property type="match status" value="1"/>
</dbReference>
<sequence length="200" mass="22239">MADLKLYNFPRSGNCYKVRLLLSMLGLDYERVDLDLIKGESLTEAFKRINPRGQVPVLVDGDLVIWDSMAILVYLARRYAASDWLPTDPLGETRVMQWLAVSENELLYGLARARAALVFGKPFDLKLCQQDGRAGLSVLELKLSESDWLAADNVSIADIACYPYVSLAAEGEVSLQPYPAVCAWLGRVEGLPDWVPFLPG</sequence>
<dbReference type="Pfam" id="PF00043">
    <property type="entry name" value="GST_C"/>
    <property type="match status" value="1"/>
</dbReference>
<protein>
    <submittedName>
        <fullName evidence="6">Glutathione S-transferase family protein</fullName>
    </submittedName>
</protein>
<dbReference type="SFLD" id="SFLDS00019">
    <property type="entry name" value="Glutathione_Transferase_(cytos"/>
    <property type="match status" value="1"/>
</dbReference>
<dbReference type="SFLD" id="SFLDG01151">
    <property type="entry name" value="Main.2:_Nu-like"/>
    <property type="match status" value="1"/>
</dbReference>
<organism evidence="6 7">
    <name type="scientific">Candidatus Thiodiazotropha taylori</name>
    <dbReference type="NCBI Taxonomy" id="2792791"/>
    <lineage>
        <taxon>Bacteria</taxon>
        <taxon>Pseudomonadati</taxon>
        <taxon>Pseudomonadota</taxon>
        <taxon>Gammaproteobacteria</taxon>
        <taxon>Chromatiales</taxon>
        <taxon>Sedimenticolaceae</taxon>
        <taxon>Candidatus Thiodiazotropha</taxon>
    </lineage>
</organism>
<dbReference type="InterPro" id="IPR036282">
    <property type="entry name" value="Glutathione-S-Trfase_C_sf"/>
</dbReference>
<dbReference type="AlphaFoldDB" id="A0A944QU46"/>
<feature type="domain" description="GST N-terminal" evidence="4">
    <location>
        <begin position="2"/>
        <end position="83"/>
    </location>
</feature>
<evidence type="ECO:0000256" key="3">
    <source>
        <dbReference type="RuleBase" id="RU003494"/>
    </source>
</evidence>
<dbReference type="InterPro" id="IPR036249">
    <property type="entry name" value="Thioredoxin-like_sf"/>
</dbReference>
<dbReference type="PROSITE" id="PS51354">
    <property type="entry name" value="GLUTAREDOXIN_2"/>
    <property type="match status" value="1"/>
</dbReference>
<dbReference type="SFLD" id="SFLDG00358">
    <property type="entry name" value="Main_(cytGST)"/>
    <property type="match status" value="1"/>
</dbReference>
<dbReference type="SUPFAM" id="SSF52833">
    <property type="entry name" value="Thioredoxin-like"/>
    <property type="match status" value="1"/>
</dbReference>
<evidence type="ECO:0000256" key="2">
    <source>
        <dbReference type="ARBA" id="ARBA00022679"/>
    </source>
</evidence>
<comment type="caution">
    <text evidence="6">The sequence shown here is derived from an EMBL/GenBank/DDBJ whole genome shotgun (WGS) entry which is preliminary data.</text>
</comment>
<dbReference type="InterPro" id="IPR040079">
    <property type="entry name" value="Glutathione_S-Trfase"/>
</dbReference>
<evidence type="ECO:0000313" key="6">
    <source>
        <dbReference type="EMBL" id="MBT2989747.1"/>
    </source>
</evidence>
<reference evidence="6 7" key="1">
    <citation type="submission" date="2021-05" db="EMBL/GenBank/DDBJ databases">
        <title>Genetic and Functional Diversity in Clade A Lucinid endosymbionts from the Bahamas.</title>
        <authorList>
            <person name="Giani N.M."/>
            <person name="Engel A.S."/>
            <person name="Campbell B.J."/>
        </authorList>
    </citation>
    <scope>NUCLEOTIDE SEQUENCE [LARGE SCALE GENOMIC DNA]</scope>
    <source>
        <strain evidence="6">LUC16012Gg_MoonRockCtena</strain>
    </source>
</reference>
<dbReference type="Proteomes" id="UP000770889">
    <property type="component" value="Unassembled WGS sequence"/>
</dbReference>